<name>A0A840E5N9_9BACT</name>
<dbReference type="EMBL" id="JACIFF010000001">
    <property type="protein sequence ID" value="MBB4077438.1"/>
    <property type="molecule type" value="Genomic_DNA"/>
</dbReference>
<dbReference type="RefSeq" id="WP_183493702.1">
    <property type="nucleotide sequence ID" value="NZ_JACIFF010000001.1"/>
</dbReference>
<evidence type="ECO:0000313" key="3">
    <source>
        <dbReference type="EMBL" id="MBB4077438.1"/>
    </source>
</evidence>
<sequence length="130" mass="14791">MSSQDSFERKFRHTARGMRRRPAPRNWDRIESHLDRRDRGSAYFGIRPWMIAAIVLILAGYAVVANLPSQSGPDPLAQRAQSVEELDVLTVPPVSRIPDYQPLSDDRADGFLVSRSETRSRLAVSPKYRL</sequence>
<dbReference type="AlphaFoldDB" id="A0A840E5N9"/>
<keyword evidence="2" id="KW-0812">Transmembrane</keyword>
<dbReference type="Proteomes" id="UP000576209">
    <property type="component" value="Unassembled WGS sequence"/>
</dbReference>
<reference evidence="3 4" key="1">
    <citation type="submission" date="2020-08" db="EMBL/GenBank/DDBJ databases">
        <title>Genomic Encyclopedia of Type Strains, Phase IV (KMG-IV): sequencing the most valuable type-strain genomes for metagenomic binning, comparative biology and taxonomic classification.</title>
        <authorList>
            <person name="Goeker M."/>
        </authorList>
    </citation>
    <scope>NUCLEOTIDE SEQUENCE [LARGE SCALE GENOMIC DNA]</scope>
    <source>
        <strain evidence="3 4">DSM 105137</strain>
    </source>
</reference>
<keyword evidence="2" id="KW-1133">Transmembrane helix</keyword>
<accession>A0A840E5N9</accession>
<comment type="caution">
    <text evidence="3">The sequence shown here is derived from an EMBL/GenBank/DDBJ whole genome shotgun (WGS) entry which is preliminary data.</text>
</comment>
<evidence type="ECO:0000256" key="2">
    <source>
        <dbReference type="SAM" id="Phobius"/>
    </source>
</evidence>
<feature type="transmembrane region" description="Helical" evidence="2">
    <location>
        <begin position="46"/>
        <end position="64"/>
    </location>
</feature>
<protein>
    <submittedName>
        <fullName evidence="3">Uncharacterized protein</fullName>
    </submittedName>
</protein>
<evidence type="ECO:0000313" key="4">
    <source>
        <dbReference type="Proteomes" id="UP000576209"/>
    </source>
</evidence>
<evidence type="ECO:0000256" key="1">
    <source>
        <dbReference type="SAM" id="MobiDB-lite"/>
    </source>
</evidence>
<organism evidence="3 4">
    <name type="scientific">Neolewinella aquimaris</name>
    <dbReference type="NCBI Taxonomy" id="1835722"/>
    <lineage>
        <taxon>Bacteria</taxon>
        <taxon>Pseudomonadati</taxon>
        <taxon>Bacteroidota</taxon>
        <taxon>Saprospiria</taxon>
        <taxon>Saprospirales</taxon>
        <taxon>Lewinellaceae</taxon>
        <taxon>Neolewinella</taxon>
    </lineage>
</organism>
<feature type="compositionally biased region" description="Basic residues" evidence="1">
    <location>
        <begin position="10"/>
        <end position="23"/>
    </location>
</feature>
<proteinExistence type="predicted"/>
<gene>
    <name evidence="3" type="ORF">GGR28_000039</name>
</gene>
<keyword evidence="2" id="KW-0472">Membrane</keyword>
<keyword evidence="4" id="KW-1185">Reference proteome</keyword>
<feature type="region of interest" description="Disordered" evidence="1">
    <location>
        <begin position="1"/>
        <end position="24"/>
    </location>
</feature>